<evidence type="ECO:0000256" key="1">
    <source>
        <dbReference type="ARBA" id="ARBA00004413"/>
    </source>
</evidence>
<evidence type="ECO:0000313" key="6">
    <source>
        <dbReference type="EMBL" id="KAK4256057.1"/>
    </source>
</evidence>
<dbReference type="GO" id="GO:0005886">
    <property type="term" value="C:plasma membrane"/>
    <property type="evidence" value="ECO:0007669"/>
    <property type="project" value="UniProtKB-SubCell"/>
</dbReference>
<evidence type="ECO:0000259" key="5">
    <source>
        <dbReference type="Pfam" id="PF13962"/>
    </source>
</evidence>
<accession>A0AAE1M780</accession>
<feature type="compositionally biased region" description="Basic and acidic residues" evidence="3">
    <location>
        <begin position="1"/>
        <end position="16"/>
    </location>
</feature>
<dbReference type="InterPro" id="IPR026961">
    <property type="entry name" value="PGG_dom"/>
</dbReference>
<evidence type="ECO:0000256" key="3">
    <source>
        <dbReference type="SAM" id="MobiDB-lite"/>
    </source>
</evidence>
<gene>
    <name evidence="6" type="ORF">QN277_008970</name>
</gene>
<keyword evidence="4" id="KW-0812">Transmembrane</keyword>
<dbReference type="PANTHER" id="PTHR24177">
    <property type="entry name" value="CASKIN"/>
    <property type="match status" value="1"/>
</dbReference>
<dbReference type="PROSITE" id="PS50088">
    <property type="entry name" value="ANK_REPEAT"/>
    <property type="match status" value="1"/>
</dbReference>
<dbReference type="SMART" id="SM00248">
    <property type="entry name" value="ANK"/>
    <property type="match status" value="2"/>
</dbReference>
<dbReference type="PANTHER" id="PTHR24177:SF329">
    <property type="entry name" value="ANKYRIN REPEAT PROTEIN"/>
    <property type="match status" value="1"/>
</dbReference>
<organism evidence="6 7">
    <name type="scientific">Acacia crassicarpa</name>
    <name type="common">northern wattle</name>
    <dbReference type="NCBI Taxonomy" id="499986"/>
    <lineage>
        <taxon>Eukaryota</taxon>
        <taxon>Viridiplantae</taxon>
        <taxon>Streptophyta</taxon>
        <taxon>Embryophyta</taxon>
        <taxon>Tracheophyta</taxon>
        <taxon>Spermatophyta</taxon>
        <taxon>Magnoliopsida</taxon>
        <taxon>eudicotyledons</taxon>
        <taxon>Gunneridae</taxon>
        <taxon>Pentapetalae</taxon>
        <taxon>rosids</taxon>
        <taxon>fabids</taxon>
        <taxon>Fabales</taxon>
        <taxon>Fabaceae</taxon>
        <taxon>Caesalpinioideae</taxon>
        <taxon>mimosoid clade</taxon>
        <taxon>Acacieae</taxon>
        <taxon>Acacia</taxon>
    </lineage>
</organism>
<dbReference type="PROSITE" id="PS50297">
    <property type="entry name" value="ANK_REP_REGION"/>
    <property type="match status" value="1"/>
</dbReference>
<feature type="domain" description="PGG" evidence="5">
    <location>
        <begin position="488"/>
        <end position="601"/>
    </location>
</feature>
<dbReference type="AlphaFoldDB" id="A0AAE1M780"/>
<evidence type="ECO:0000256" key="4">
    <source>
        <dbReference type="SAM" id="Phobius"/>
    </source>
</evidence>
<evidence type="ECO:0000313" key="7">
    <source>
        <dbReference type="Proteomes" id="UP001293593"/>
    </source>
</evidence>
<feature type="repeat" description="ANK" evidence="2">
    <location>
        <begin position="94"/>
        <end position="116"/>
    </location>
</feature>
<keyword evidence="2" id="KW-0040">ANK repeat</keyword>
<reference evidence="6" key="1">
    <citation type="submission" date="2023-10" db="EMBL/GenBank/DDBJ databases">
        <title>Chromosome-level genome of the transformable northern wattle, Acacia crassicarpa.</title>
        <authorList>
            <person name="Massaro I."/>
            <person name="Sinha N.R."/>
            <person name="Poethig S."/>
            <person name="Leichty A.R."/>
        </authorList>
    </citation>
    <scope>NUCLEOTIDE SEQUENCE</scope>
    <source>
        <strain evidence="6">Acra3RX</strain>
        <tissue evidence="6">Leaf</tissue>
    </source>
</reference>
<keyword evidence="4" id="KW-0472">Membrane</keyword>
<dbReference type="Pfam" id="PF12796">
    <property type="entry name" value="Ank_2"/>
    <property type="match status" value="1"/>
</dbReference>
<dbReference type="InterPro" id="IPR002110">
    <property type="entry name" value="Ankyrin_rpt"/>
</dbReference>
<evidence type="ECO:0000256" key="2">
    <source>
        <dbReference type="PROSITE-ProRule" id="PRU00023"/>
    </source>
</evidence>
<dbReference type="Gene3D" id="1.25.40.20">
    <property type="entry name" value="Ankyrin repeat-containing domain"/>
    <property type="match status" value="1"/>
</dbReference>
<feature type="region of interest" description="Disordered" evidence="3">
    <location>
        <begin position="1"/>
        <end position="55"/>
    </location>
</feature>
<keyword evidence="4" id="KW-1133">Transmembrane helix</keyword>
<dbReference type="Pfam" id="PF13962">
    <property type="entry name" value="PGG"/>
    <property type="match status" value="1"/>
</dbReference>
<feature type="transmembrane region" description="Helical" evidence="4">
    <location>
        <begin position="577"/>
        <end position="602"/>
    </location>
</feature>
<feature type="transmembrane region" description="Helical" evidence="4">
    <location>
        <begin position="534"/>
        <end position="557"/>
    </location>
</feature>
<feature type="transmembrane region" description="Helical" evidence="4">
    <location>
        <begin position="494"/>
        <end position="514"/>
    </location>
</feature>
<dbReference type="Proteomes" id="UP001293593">
    <property type="component" value="Unassembled WGS sequence"/>
</dbReference>
<sequence>MSTSRGDLEQYSRIDFDPLVGLPRPPPCQGGTAARPKSGEQLGEIEQSSESANEESGWEEDLCHAICVNNWNDTKAILDQHPNALTAGIRIQHGSRTALHVAAQFGNITIVKELLELLPPEFLLTVDSHGDTALAMACWYNGNTEIAKCLINKNSDIVTIPNEVHFLPVTLAFQSDFKEMGRYLYSVTPLGCFTALSGSELLRFCFQAQCFDIALDLLRQREELLFVPSGHGDETKNTPLHQIATLNTVILSPSELIFWKRWIYDYINIPSTTAINHVSVDIQQDRSQGDQVKLTESGHGLLLRFIPSIDNFVGVKKIQELKLLHAQVHDLLILVCKNARKAYNEGTVIGEALRLAAKEGNVEFLLQVSKAIPEIFLDELMVDCFTEALVYRQDRFFNLIHGLRFKHGLVTGTEADENTLIHTAAMKAPDQILNRIYAPTLQMQRELQWFKEVESLMPPRFKGLRNKNGLTAKELFRESHRELMKEGEKWIKDTASSCSVVGTLIVTIMFAVAFTVPGGNDQNLGYPLFIKQPFFKVFIFSTIISFLSSSTSILMFLAILTSQYSEEKFLKSLPTKLILGLCFLFTSIVSMMIAFLSTTYLMLNHTNYSWGLLPIMILASVPIFLFVLSQLPLLLHTYVSTYGNLFDRNVEPWP</sequence>
<keyword evidence="7" id="KW-1185">Reference proteome</keyword>
<comment type="subcellular location">
    <subcellularLocation>
        <location evidence="1">Cell membrane</location>
        <topology evidence="1">Peripheral membrane protein</topology>
        <orientation evidence="1">Cytoplasmic side</orientation>
    </subcellularLocation>
</comment>
<name>A0AAE1M780_9FABA</name>
<protein>
    <recommendedName>
        <fullName evidence="5">PGG domain-containing protein</fullName>
    </recommendedName>
</protein>
<comment type="caution">
    <text evidence="6">The sequence shown here is derived from an EMBL/GenBank/DDBJ whole genome shotgun (WGS) entry which is preliminary data.</text>
</comment>
<dbReference type="SUPFAM" id="SSF48403">
    <property type="entry name" value="Ankyrin repeat"/>
    <property type="match status" value="1"/>
</dbReference>
<proteinExistence type="predicted"/>
<dbReference type="InterPro" id="IPR036770">
    <property type="entry name" value="Ankyrin_rpt-contain_sf"/>
</dbReference>
<dbReference type="EMBL" id="JAWXYG010000013">
    <property type="protein sequence ID" value="KAK4256057.1"/>
    <property type="molecule type" value="Genomic_DNA"/>
</dbReference>
<feature type="transmembrane region" description="Helical" evidence="4">
    <location>
        <begin position="608"/>
        <end position="628"/>
    </location>
</feature>